<sequence>MITPMRPGASRQTGQAMAEFVVMTAGCLLLMFVLIPLIAKLSDMSYKAQETARYSAWERTVWYKVNGNDRETPRQIDTRDGYLATRSDDDVINSAERRLLGFSQTPAAFSPQDIDGTASNNFWRWTHGAPGNRMMAEGSMPSASQLGNSATPSLAYGIVDTYNDVMGGVARILSIFSFGGGDDDYLQIAHPTRNFYRAEVNIPVTMTGSQLGSQPLFGERPNQLNVGARSAVLADGWVAQSESHFGEKVDDFVLGTLIEENPIFDTVRTVIGIFEPSFNSLNLAPVNTDPLPDGEVNCNPNSGYCDFK</sequence>
<reference evidence="4 5" key="1">
    <citation type="submission" date="2018-06" db="EMBL/GenBank/DDBJ databases">
        <title>Three novel Pseudomonas species isolated from symptomatic oak.</title>
        <authorList>
            <person name="Bueno-Gonzalez V."/>
            <person name="Brady C."/>
        </authorList>
    </citation>
    <scope>NUCLEOTIDE SEQUENCE [LARGE SCALE GENOMIC DNA]</scope>
    <source>
        <strain evidence="3 4">P26B</strain>
        <strain evidence="2 5">P6B</strain>
    </source>
</reference>
<evidence type="ECO:0000313" key="2">
    <source>
        <dbReference type="EMBL" id="TBU95857.1"/>
    </source>
</evidence>
<evidence type="ECO:0000313" key="4">
    <source>
        <dbReference type="Proteomes" id="UP000291334"/>
    </source>
</evidence>
<dbReference type="Proteomes" id="UP000293172">
    <property type="component" value="Unassembled WGS sequence"/>
</dbReference>
<dbReference type="RefSeq" id="WP_131174964.1">
    <property type="nucleotide sequence ID" value="NZ_QJUL01000006.1"/>
</dbReference>
<dbReference type="AlphaFoldDB" id="A0A4Q9R5N4"/>
<keyword evidence="1" id="KW-0472">Membrane</keyword>
<gene>
    <name evidence="3" type="ORF">DNK34_03570</name>
    <name evidence="2" type="ORF">DNK44_05875</name>
</gene>
<keyword evidence="1" id="KW-0812">Transmembrane</keyword>
<dbReference type="EMBL" id="QJUL01000006">
    <property type="protein sequence ID" value="TBU95857.1"/>
    <property type="molecule type" value="Genomic_DNA"/>
</dbReference>
<name>A0A4Q9R5N4_9GAMM</name>
<evidence type="ECO:0000313" key="3">
    <source>
        <dbReference type="EMBL" id="TBV09020.1"/>
    </source>
</evidence>
<keyword evidence="1" id="KW-1133">Transmembrane helix</keyword>
<protein>
    <submittedName>
        <fullName evidence="2">Uncharacterized protein</fullName>
    </submittedName>
</protein>
<comment type="caution">
    <text evidence="2">The sequence shown here is derived from an EMBL/GenBank/DDBJ whole genome shotgun (WGS) entry which is preliminary data.</text>
</comment>
<organism evidence="2 5">
    <name type="scientific">Phytopseudomonas dryadis</name>
    <dbReference type="NCBI Taxonomy" id="2487520"/>
    <lineage>
        <taxon>Bacteria</taxon>
        <taxon>Pseudomonadati</taxon>
        <taxon>Pseudomonadota</taxon>
        <taxon>Gammaproteobacteria</taxon>
        <taxon>Pseudomonadales</taxon>
        <taxon>Pseudomonadaceae</taxon>
        <taxon>Phytopseudomonas</taxon>
    </lineage>
</organism>
<dbReference type="Proteomes" id="UP000291334">
    <property type="component" value="Unassembled WGS sequence"/>
</dbReference>
<proteinExistence type="predicted"/>
<evidence type="ECO:0000313" key="5">
    <source>
        <dbReference type="Proteomes" id="UP000293172"/>
    </source>
</evidence>
<accession>A0A4Q9R5N4</accession>
<keyword evidence="4" id="KW-1185">Reference proteome</keyword>
<dbReference type="OrthoDB" id="6839462at2"/>
<dbReference type="EMBL" id="QJUM01000003">
    <property type="protein sequence ID" value="TBV09020.1"/>
    <property type="molecule type" value="Genomic_DNA"/>
</dbReference>
<feature type="transmembrane region" description="Helical" evidence="1">
    <location>
        <begin position="20"/>
        <end position="39"/>
    </location>
</feature>
<evidence type="ECO:0000256" key="1">
    <source>
        <dbReference type="SAM" id="Phobius"/>
    </source>
</evidence>